<dbReference type="Gene3D" id="3.40.50.1110">
    <property type="entry name" value="SGNH hydrolase"/>
    <property type="match status" value="1"/>
</dbReference>
<dbReference type="AlphaFoldDB" id="A0A0D7BS15"/>
<evidence type="ECO:0008006" key="3">
    <source>
        <dbReference type="Google" id="ProtNLM"/>
    </source>
</evidence>
<protein>
    <recommendedName>
        <fullName evidence="3">Carbohydrate esterase family 16 protein</fullName>
    </recommendedName>
</protein>
<sequence>MGRIPRRRHRGKSHRLCCVSTSQCFALRRLTRQKVSGSVVDESYYDTQPSSTDFVAQVNKAASNRDKPDSATTLYAMYLGMEDYKRMDAATFPNVASNIAYQSLVLTSSPRAKNLLYLDSYGRGKNSTSGEEYKLNLFKSVGALHNRNVNVGFVDIGQVFDQVSADPTDTGFRGMGPCADAACDKADDFFYSEDFPSTKGHKVIADFVQAVLEECV</sequence>
<dbReference type="Proteomes" id="UP000054007">
    <property type="component" value="Unassembled WGS sequence"/>
</dbReference>
<evidence type="ECO:0000313" key="1">
    <source>
        <dbReference type="EMBL" id="KIY72401.1"/>
    </source>
</evidence>
<organism evidence="1 2">
    <name type="scientific">Cylindrobasidium torrendii FP15055 ss-10</name>
    <dbReference type="NCBI Taxonomy" id="1314674"/>
    <lineage>
        <taxon>Eukaryota</taxon>
        <taxon>Fungi</taxon>
        <taxon>Dikarya</taxon>
        <taxon>Basidiomycota</taxon>
        <taxon>Agaricomycotina</taxon>
        <taxon>Agaricomycetes</taxon>
        <taxon>Agaricomycetidae</taxon>
        <taxon>Agaricales</taxon>
        <taxon>Marasmiineae</taxon>
        <taxon>Physalacriaceae</taxon>
        <taxon>Cylindrobasidium</taxon>
    </lineage>
</organism>
<evidence type="ECO:0000313" key="2">
    <source>
        <dbReference type="Proteomes" id="UP000054007"/>
    </source>
</evidence>
<proteinExistence type="predicted"/>
<accession>A0A0D7BS15</accession>
<dbReference type="EMBL" id="KN880444">
    <property type="protein sequence ID" value="KIY72401.1"/>
    <property type="molecule type" value="Genomic_DNA"/>
</dbReference>
<dbReference type="InterPro" id="IPR036514">
    <property type="entry name" value="SGNH_hydro_sf"/>
</dbReference>
<reference evidence="1 2" key="1">
    <citation type="journal article" date="2015" name="Fungal Genet. Biol.">
        <title>Evolution of novel wood decay mechanisms in Agaricales revealed by the genome sequences of Fistulina hepatica and Cylindrobasidium torrendii.</title>
        <authorList>
            <person name="Floudas D."/>
            <person name="Held B.W."/>
            <person name="Riley R."/>
            <person name="Nagy L.G."/>
            <person name="Koehler G."/>
            <person name="Ransdell A.S."/>
            <person name="Younus H."/>
            <person name="Chow J."/>
            <person name="Chiniquy J."/>
            <person name="Lipzen A."/>
            <person name="Tritt A."/>
            <person name="Sun H."/>
            <person name="Haridas S."/>
            <person name="LaButti K."/>
            <person name="Ohm R.A."/>
            <person name="Kues U."/>
            <person name="Blanchette R.A."/>
            <person name="Grigoriev I.V."/>
            <person name="Minto R.E."/>
            <person name="Hibbett D.S."/>
        </authorList>
    </citation>
    <scope>NUCLEOTIDE SEQUENCE [LARGE SCALE GENOMIC DNA]</scope>
    <source>
        <strain evidence="1 2">FP15055 ss-10</strain>
    </source>
</reference>
<gene>
    <name evidence="1" type="ORF">CYLTODRAFT_417989</name>
</gene>
<dbReference type="OrthoDB" id="1600564at2759"/>
<name>A0A0D7BS15_9AGAR</name>
<keyword evidence="2" id="KW-1185">Reference proteome</keyword>